<reference evidence="2" key="1">
    <citation type="submission" date="2016-10" db="EMBL/GenBank/DDBJ databases">
        <authorList>
            <person name="Varghese N."/>
            <person name="Submissions S."/>
        </authorList>
    </citation>
    <scope>NUCLEOTIDE SEQUENCE [LARGE SCALE GENOMIC DNA]</scope>
    <source>
        <strain evidence="2">DSM 3695</strain>
    </source>
</reference>
<accession>A0A1I0S817</accession>
<evidence type="ECO:0000313" key="2">
    <source>
        <dbReference type="Proteomes" id="UP000199310"/>
    </source>
</evidence>
<dbReference type="AlphaFoldDB" id="A0A1I0S817"/>
<keyword evidence="2" id="KW-1185">Reference proteome</keyword>
<protein>
    <submittedName>
        <fullName evidence="1">Uncharacterized protein</fullName>
    </submittedName>
</protein>
<dbReference type="STRING" id="29529.SAMN04488122_4523"/>
<proteinExistence type="predicted"/>
<dbReference type="EMBL" id="FOJG01000002">
    <property type="protein sequence ID" value="SEW51830.1"/>
    <property type="molecule type" value="Genomic_DNA"/>
</dbReference>
<dbReference type="Proteomes" id="UP000199310">
    <property type="component" value="Unassembled WGS sequence"/>
</dbReference>
<organism evidence="1 2">
    <name type="scientific">Chitinophaga arvensicola</name>
    <dbReference type="NCBI Taxonomy" id="29529"/>
    <lineage>
        <taxon>Bacteria</taxon>
        <taxon>Pseudomonadati</taxon>
        <taxon>Bacteroidota</taxon>
        <taxon>Chitinophagia</taxon>
        <taxon>Chitinophagales</taxon>
        <taxon>Chitinophagaceae</taxon>
        <taxon>Chitinophaga</taxon>
    </lineage>
</organism>
<sequence>MNHRSWAPIFLFPLMLAACHGNSKKDNQKAVVPTGTKDSLTVEKAVDLPFLSTETYVSGIISRRLAIENALPGKTPESAVLLYRSFALYVDTALLGITANESKWLDEYVNYGYSKEKQQVMPPANVAKRIELLATAGIEPWSIGEGYTELRTQPGFYTHLFKNSLPADYKAFLQLQADEDTVLYNADAGLMISFNEVGKRTLNWEKFLDTYPNSIFAPTAKELYERYCRDYLFGEDNTMSFDDRMDLNSLVPENKKEYLSFIQLHGNTKTAALVKQFLDLLNTEKTYDELQVHMQAAIAGVYSGLVSLLPPQPEFRAEQVEALTKAVYDTVPAEVEISQGNNESMERALDSLLYFQQDNNLYCVAIFTNRGKSGGAPVSGWVDVWAFKKTGDHWQTVDHLLNAGGGGMYGNSGYFDKLIRMGSRTTGIVISGGITHMGSNVSWDDLIALTNDKLTPVMNIVTNNMYEGGNGVQKCNLNKWMLQHNGEQENDDLVIVPSSCIGSNVPLDRVTVPYKNGRYNVPAAFQDKGI</sequence>
<name>A0A1I0S817_9BACT</name>
<dbReference type="PROSITE" id="PS51257">
    <property type="entry name" value="PROKAR_LIPOPROTEIN"/>
    <property type="match status" value="1"/>
</dbReference>
<evidence type="ECO:0000313" key="1">
    <source>
        <dbReference type="EMBL" id="SEW51830.1"/>
    </source>
</evidence>
<gene>
    <name evidence="1" type="ORF">SAMN04488122_4523</name>
</gene>